<name>A0A8H3KNV9_9GLOM</name>
<accession>A0A8H3KNV9</accession>
<organism evidence="1 2">
    <name type="scientific">Rhizophagus clarus</name>
    <dbReference type="NCBI Taxonomy" id="94130"/>
    <lineage>
        <taxon>Eukaryota</taxon>
        <taxon>Fungi</taxon>
        <taxon>Fungi incertae sedis</taxon>
        <taxon>Mucoromycota</taxon>
        <taxon>Glomeromycotina</taxon>
        <taxon>Glomeromycetes</taxon>
        <taxon>Glomerales</taxon>
        <taxon>Glomeraceae</taxon>
        <taxon>Rhizophagus</taxon>
    </lineage>
</organism>
<sequence length="122" mass="14716">MCYCKIISRKEFEEAVPEVVKKFHFIEGFKMSSKEKEMKRSDDKEELDDLVKKEYKDIEEIINIIENEKINEGDEYDVEEIESIGITNKSRIDNIIELLRKEKIDLEKEDVIRRIWKIFVIQ</sequence>
<dbReference type="AlphaFoldDB" id="A0A8H3KNV9"/>
<evidence type="ECO:0000313" key="2">
    <source>
        <dbReference type="Proteomes" id="UP000615446"/>
    </source>
</evidence>
<dbReference type="EMBL" id="BLAL01000005">
    <property type="protein sequence ID" value="GES73118.1"/>
    <property type="molecule type" value="Genomic_DNA"/>
</dbReference>
<gene>
    <name evidence="1" type="ORF">RCL2_000065900</name>
</gene>
<comment type="caution">
    <text evidence="1">The sequence shown here is derived from an EMBL/GenBank/DDBJ whole genome shotgun (WGS) entry which is preliminary data.</text>
</comment>
<evidence type="ECO:0000313" key="1">
    <source>
        <dbReference type="EMBL" id="GES73118.1"/>
    </source>
</evidence>
<reference evidence="1" key="1">
    <citation type="submission" date="2019-10" db="EMBL/GenBank/DDBJ databases">
        <title>Conservation and host-specific expression of non-tandemly repeated heterogenous ribosome RNA gene in arbuscular mycorrhizal fungi.</title>
        <authorList>
            <person name="Maeda T."/>
            <person name="Kobayashi Y."/>
            <person name="Nakagawa T."/>
            <person name="Ezawa T."/>
            <person name="Yamaguchi K."/>
            <person name="Bino T."/>
            <person name="Nishimoto Y."/>
            <person name="Shigenobu S."/>
            <person name="Kawaguchi M."/>
        </authorList>
    </citation>
    <scope>NUCLEOTIDE SEQUENCE</scope>
    <source>
        <strain evidence="1">HR1</strain>
    </source>
</reference>
<protein>
    <submittedName>
        <fullName evidence="1">Uncharacterized protein</fullName>
    </submittedName>
</protein>
<dbReference type="Proteomes" id="UP000615446">
    <property type="component" value="Unassembled WGS sequence"/>
</dbReference>
<proteinExistence type="predicted"/>